<dbReference type="Gene3D" id="3.55.50.10">
    <property type="entry name" value="Baseplate protein-like domains"/>
    <property type="match status" value="1"/>
</dbReference>
<reference evidence="1 2" key="1">
    <citation type="submission" date="2019-08" db="EMBL/GenBank/DDBJ databases">
        <title>Highly reduced genomes of protist endosymbionts show evolutionary convergence.</title>
        <authorList>
            <person name="George E."/>
            <person name="Husnik F."/>
            <person name="Tashyreva D."/>
            <person name="Prokopchuk G."/>
            <person name="Horak A."/>
            <person name="Kwong W.K."/>
            <person name="Lukes J."/>
            <person name="Keeling P.J."/>
        </authorList>
    </citation>
    <scope>NUCLEOTIDE SEQUENCE [LARGE SCALE GENOMIC DNA]</scope>
    <source>
        <strain evidence="1">1621</strain>
        <plasmid evidence="1 2">unnamed</plasmid>
    </source>
</reference>
<keyword evidence="2" id="KW-1185">Reference proteome</keyword>
<protein>
    <recommendedName>
        <fullName evidence="3">Gp5/Type VI secretion system Vgr protein OB-fold domain-containing protein</fullName>
    </recommendedName>
</protein>
<sequence length="736" mass="80504">MKTITIEWEAPLKDKNVYGDVAKVKGKAFCADGNYLAKLAKEDSVSSLSKISRITTDDPSPGIFQYSATGLTSNQSILDSLKDLVGKEAGFTISWKDENGAVVEKATYKGTIIDYAVADCSSSPQSDITMKEYTLVMQDNFFYKANSIKKANRIFAGEDQNLKTVIEKVFQETKLDAPTWKVTPGADSFTVQVCKQTHETNYNFIRRLCAQAGWEILLNTEGKVVISNKADYEEVKDLDSKGKVNNISLVYKGKKPDFSKVEVTARTDKGSIVKKEATINDHLDGRTNIECPCEINVQLREVKNVQILEAMAKGILHKEQNSPYFIFGKTEHIGLQVGKKIKGESLVLNASKEKNIKSKQFVIVGLNFVAENQSIVGLAPSEKIAHSAEYIAAPLGMYFTPSFMQTSASEEYDAKIVTKDGKDTGSVPAKEVLESKLQQYAQILNDEVTFKALLSTPPAATSLLKPGDIVKVRFPRTNSYEDLPRIVSALPIKDAGGEVLDREKDEDDPCSTFGTVHTKQEKDLFNYMKTDDTKDKQFFTFYAPHTMVTHVKQKRQAQVGGDKIEEQKNEKAKDFLKIDGGSVINCKDLYSITTTEKDAQITSTVAEGKYLITCKEAVITVKEKMTITCENLEVKAKDSMKFVADKDISIDAKGNLNLSSGKNTSITAKGTMSSTATGKNSISGQDVNVEGKVNCNLQAVNANVTAKANATLKANAKAAVEGSAMTAISGGIIKAG</sequence>
<name>A0A5C0UJV0_9RICK</name>
<proteinExistence type="predicted"/>
<dbReference type="AlphaFoldDB" id="A0A5C0UJV0"/>
<dbReference type="Proteomes" id="UP000323844">
    <property type="component" value="Plasmid unnamed"/>
</dbReference>
<dbReference type="SUPFAM" id="SSF69349">
    <property type="entry name" value="Phage fibre proteins"/>
    <property type="match status" value="1"/>
</dbReference>
<dbReference type="KEGG" id="snay:FZC37_03060"/>
<dbReference type="OrthoDB" id="9803749at2"/>
<keyword evidence="1" id="KW-0614">Plasmid</keyword>
<geneLocation type="plasmid" evidence="1 2">
    <name>unnamed</name>
</geneLocation>
<evidence type="ECO:0000313" key="1">
    <source>
        <dbReference type="EMBL" id="QEK39901.1"/>
    </source>
</evidence>
<dbReference type="EMBL" id="CP043313">
    <property type="protein sequence ID" value="QEK39901.1"/>
    <property type="molecule type" value="Genomic_DNA"/>
</dbReference>
<dbReference type="SUPFAM" id="SSF69279">
    <property type="entry name" value="Phage tail proteins"/>
    <property type="match status" value="1"/>
</dbReference>
<dbReference type="RefSeq" id="WP_148952262.1">
    <property type="nucleotide sequence ID" value="NZ_CP043313.1"/>
</dbReference>
<evidence type="ECO:0000313" key="2">
    <source>
        <dbReference type="Proteomes" id="UP000323844"/>
    </source>
</evidence>
<organism evidence="1 2">
    <name type="scientific">Candidatus Sneabacter namystus</name>
    <dbReference type="NCBI Taxonomy" id="2601646"/>
    <lineage>
        <taxon>Bacteria</taxon>
        <taxon>Pseudomonadati</taxon>
        <taxon>Pseudomonadota</taxon>
        <taxon>Alphaproteobacteria</taxon>
        <taxon>Rickettsiales</taxon>
        <taxon>Rickettsiaceae</taxon>
        <taxon>Rickettsieae</taxon>
        <taxon>Candidatus Sneabacter</taxon>
    </lineage>
</organism>
<gene>
    <name evidence="1" type="ORF">FZC37_03060</name>
</gene>
<evidence type="ECO:0008006" key="3">
    <source>
        <dbReference type="Google" id="ProtNLM"/>
    </source>
</evidence>
<accession>A0A5C0UJV0</accession>